<evidence type="ECO:0000256" key="1">
    <source>
        <dbReference type="ARBA" id="ARBA00004236"/>
    </source>
</evidence>
<keyword evidence="4 9" id="KW-0808">Transferase</keyword>
<reference evidence="9 10" key="1">
    <citation type="submission" date="2020-10" db="EMBL/GenBank/DDBJ databases">
        <title>Eggerthella sp. nov., isolated from human feces.</title>
        <authorList>
            <person name="Yajun G."/>
        </authorList>
    </citation>
    <scope>NUCLEOTIDE SEQUENCE [LARGE SCALE GENOMIC DNA]</scope>
    <source>
        <strain evidence="9 10">HF-1101</strain>
    </source>
</reference>
<evidence type="ECO:0000256" key="4">
    <source>
        <dbReference type="ARBA" id="ARBA00022679"/>
    </source>
</evidence>
<comment type="similarity">
    <text evidence="2">Belongs to the bacterial sugar transferase family.</text>
</comment>
<organism evidence="9 10">
    <name type="scientific">Eggerthella guodeyinii</name>
    <dbReference type="NCBI Taxonomy" id="2690837"/>
    <lineage>
        <taxon>Bacteria</taxon>
        <taxon>Bacillati</taxon>
        <taxon>Actinomycetota</taxon>
        <taxon>Coriobacteriia</taxon>
        <taxon>Eggerthellales</taxon>
        <taxon>Eggerthellaceae</taxon>
        <taxon>Eggerthella</taxon>
    </lineage>
</organism>
<evidence type="ECO:0000256" key="2">
    <source>
        <dbReference type="ARBA" id="ARBA00006464"/>
    </source>
</evidence>
<dbReference type="EMBL" id="CP063310">
    <property type="protein sequence ID" value="QOS67047.1"/>
    <property type="molecule type" value="Genomic_DNA"/>
</dbReference>
<dbReference type="GO" id="GO:0005886">
    <property type="term" value="C:plasma membrane"/>
    <property type="evidence" value="ECO:0007669"/>
    <property type="project" value="UniProtKB-SubCell"/>
</dbReference>
<keyword evidence="3" id="KW-1003">Cell membrane</keyword>
<dbReference type="PANTHER" id="PTHR30576:SF4">
    <property type="entry name" value="UNDECAPRENYL-PHOSPHATE GALACTOSE PHOSPHOTRANSFERASE"/>
    <property type="match status" value="1"/>
</dbReference>
<accession>A0A6L7ISU6</accession>
<evidence type="ECO:0000256" key="7">
    <source>
        <dbReference type="ARBA" id="ARBA00023136"/>
    </source>
</evidence>
<name>A0A6L7ISU6_9ACTN</name>
<dbReference type="KEGG" id="egd:GS424_010870"/>
<keyword evidence="7" id="KW-0472">Membrane</keyword>
<dbReference type="Pfam" id="PF02397">
    <property type="entry name" value="Bac_transf"/>
    <property type="match status" value="1"/>
</dbReference>
<evidence type="ECO:0000256" key="5">
    <source>
        <dbReference type="ARBA" id="ARBA00022692"/>
    </source>
</evidence>
<proteinExistence type="inferred from homology"/>
<sequence length="262" mass="28733">MGRVLVVESCTTTEDLLEDGALAATVGDGACAATDVAYLAPEPAAEAEGLAPAPAHAKCRLGYRFVKRAFDIAFSLCVIVAGLVPGLVLSLAIAMETKGSPIYTQERVGKNGKPFRIFKFRTMVADSDNVEKYLNPGQLEEWAREHKVADDPRITSLGKILRATSVDEFANFLNVLAGQMSVVGPRAIVEDEVIWFGSDEKLLLSVRPGVTGWWQVRDRNEATYESGDRQKLELHYVEHASLLFDARIFLMTFKAVLNRTGK</sequence>
<evidence type="ECO:0000259" key="8">
    <source>
        <dbReference type="Pfam" id="PF02397"/>
    </source>
</evidence>
<dbReference type="Proteomes" id="UP000478463">
    <property type="component" value="Chromosome"/>
</dbReference>
<dbReference type="GO" id="GO:0016780">
    <property type="term" value="F:phosphotransferase activity, for other substituted phosphate groups"/>
    <property type="evidence" value="ECO:0007669"/>
    <property type="project" value="TreeGrafter"/>
</dbReference>
<dbReference type="InterPro" id="IPR003362">
    <property type="entry name" value="Bact_transf"/>
</dbReference>
<keyword evidence="5" id="KW-0812">Transmembrane</keyword>
<evidence type="ECO:0000256" key="6">
    <source>
        <dbReference type="ARBA" id="ARBA00022989"/>
    </source>
</evidence>
<comment type="subcellular location">
    <subcellularLocation>
        <location evidence="1">Cell membrane</location>
    </subcellularLocation>
</comment>
<evidence type="ECO:0000313" key="10">
    <source>
        <dbReference type="Proteomes" id="UP000478463"/>
    </source>
</evidence>
<keyword evidence="6" id="KW-1133">Transmembrane helix</keyword>
<protein>
    <submittedName>
        <fullName evidence="9">Sugar transferase</fullName>
    </submittedName>
</protein>
<evidence type="ECO:0000256" key="3">
    <source>
        <dbReference type="ARBA" id="ARBA00022475"/>
    </source>
</evidence>
<dbReference type="PANTHER" id="PTHR30576">
    <property type="entry name" value="COLANIC BIOSYNTHESIS UDP-GLUCOSE LIPID CARRIER TRANSFERASE"/>
    <property type="match status" value="1"/>
</dbReference>
<dbReference type="RefSeq" id="WP_160942197.1">
    <property type="nucleotide sequence ID" value="NZ_CP063310.1"/>
</dbReference>
<dbReference type="AlphaFoldDB" id="A0A6L7ISU6"/>
<feature type="domain" description="Bacterial sugar transferase" evidence="8">
    <location>
        <begin position="67"/>
        <end position="257"/>
    </location>
</feature>
<gene>
    <name evidence="9" type="ORF">GS424_010870</name>
</gene>
<evidence type="ECO:0000313" key="9">
    <source>
        <dbReference type="EMBL" id="QOS67047.1"/>
    </source>
</evidence>